<name>J9G5T7_9ZZZZ</name>
<organism evidence="1">
    <name type="scientific">gut metagenome</name>
    <dbReference type="NCBI Taxonomy" id="749906"/>
    <lineage>
        <taxon>unclassified sequences</taxon>
        <taxon>metagenomes</taxon>
        <taxon>organismal metagenomes</taxon>
    </lineage>
</organism>
<sequence length="44" mass="5216">FLEKITFRYEICFKALFLSVYGDCIALNGSRYFLHAVKQFQGMF</sequence>
<dbReference type="AlphaFoldDB" id="J9G5T7"/>
<proteinExistence type="predicted"/>
<dbReference type="EMBL" id="AMCI01002496">
    <property type="protein sequence ID" value="EJX02557.1"/>
    <property type="molecule type" value="Genomic_DNA"/>
</dbReference>
<reference evidence="1" key="1">
    <citation type="journal article" date="2012" name="PLoS ONE">
        <title>Gene sets for utilization of primary and secondary nutrition supplies in the distal gut of endangered iberian lynx.</title>
        <authorList>
            <person name="Alcaide M."/>
            <person name="Messina E."/>
            <person name="Richter M."/>
            <person name="Bargiela R."/>
            <person name="Peplies J."/>
            <person name="Huws S.A."/>
            <person name="Newbold C.J."/>
            <person name="Golyshin P.N."/>
            <person name="Simon M.A."/>
            <person name="Lopez G."/>
            <person name="Yakimov M.M."/>
            <person name="Ferrer M."/>
        </authorList>
    </citation>
    <scope>NUCLEOTIDE SEQUENCE</scope>
</reference>
<protein>
    <submittedName>
        <fullName evidence="1">Uncharacterized protein</fullName>
    </submittedName>
</protein>
<gene>
    <name evidence="1" type="ORF">EVA_09336</name>
</gene>
<accession>J9G5T7</accession>
<evidence type="ECO:0000313" key="1">
    <source>
        <dbReference type="EMBL" id="EJX02557.1"/>
    </source>
</evidence>
<feature type="non-terminal residue" evidence="1">
    <location>
        <position position="1"/>
    </location>
</feature>
<comment type="caution">
    <text evidence="1">The sequence shown here is derived from an EMBL/GenBank/DDBJ whole genome shotgun (WGS) entry which is preliminary data.</text>
</comment>